<name>A0A345HN53_9ACTN</name>
<proteinExistence type="predicted"/>
<reference evidence="4" key="1">
    <citation type="submission" date="2018-07" db="EMBL/GenBank/DDBJ databases">
        <authorList>
            <person name="Zhao J."/>
        </authorList>
    </citation>
    <scope>NUCLEOTIDE SEQUENCE [LARGE SCALE GENOMIC DNA]</scope>
    <source>
        <strain evidence="4">GSSD-12</strain>
    </source>
</reference>
<keyword evidence="2" id="KW-1133">Transmembrane helix</keyword>
<protein>
    <submittedName>
        <fullName evidence="3">Uncharacterized protein</fullName>
    </submittedName>
</protein>
<keyword evidence="2" id="KW-0812">Transmembrane</keyword>
<feature type="transmembrane region" description="Helical" evidence="2">
    <location>
        <begin position="29"/>
        <end position="54"/>
    </location>
</feature>
<accession>A0A345HN53</accession>
<dbReference type="Proteomes" id="UP000253868">
    <property type="component" value="Chromosome"/>
</dbReference>
<keyword evidence="2" id="KW-0472">Membrane</keyword>
<evidence type="ECO:0000313" key="3">
    <source>
        <dbReference type="EMBL" id="AXG78127.1"/>
    </source>
</evidence>
<evidence type="ECO:0000256" key="2">
    <source>
        <dbReference type="SAM" id="Phobius"/>
    </source>
</evidence>
<keyword evidence="4" id="KW-1185">Reference proteome</keyword>
<dbReference type="AlphaFoldDB" id="A0A345HN53"/>
<feature type="transmembrane region" description="Helical" evidence="2">
    <location>
        <begin position="96"/>
        <end position="114"/>
    </location>
</feature>
<gene>
    <name evidence="3" type="ORF">DVK44_10880</name>
</gene>
<feature type="region of interest" description="Disordered" evidence="1">
    <location>
        <begin position="1"/>
        <end position="23"/>
    </location>
</feature>
<dbReference type="EMBL" id="CP031194">
    <property type="protein sequence ID" value="AXG78127.1"/>
    <property type="molecule type" value="Genomic_DNA"/>
</dbReference>
<feature type="transmembrane region" description="Helical" evidence="2">
    <location>
        <begin position="66"/>
        <end position="89"/>
    </location>
</feature>
<organism evidence="3 4">
    <name type="scientific">Streptomyces paludis</name>
    <dbReference type="NCBI Taxonomy" id="2282738"/>
    <lineage>
        <taxon>Bacteria</taxon>
        <taxon>Bacillati</taxon>
        <taxon>Actinomycetota</taxon>
        <taxon>Actinomycetes</taxon>
        <taxon>Kitasatosporales</taxon>
        <taxon>Streptomycetaceae</taxon>
        <taxon>Streptomyces</taxon>
    </lineage>
</organism>
<dbReference type="KEGG" id="spad:DVK44_10880"/>
<evidence type="ECO:0000256" key="1">
    <source>
        <dbReference type="SAM" id="MobiDB-lite"/>
    </source>
</evidence>
<sequence>MSSASARCDTSAMTETEKGSERPSFAEDLAVAVLIPLLDLAVVLLALYTPLWVFGPKGPLPLPVDVVYTLFLLMVVFLVVAAGRSVYVLYRRRWRVAGTVQVLVLLGVPLLLALTR</sequence>
<evidence type="ECO:0000313" key="4">
    <source>
        <dbReference type="Proteomes" id="UP000253868"/>
    </source>
</evidence>